<protein>
    <submittedName>
        <fullName evidence="1">Uncharacterized protein</fullName>
    </submittedName>
</protein>
<gene>
    <name evidence="1" type="ORF">BJY14_006465</name>
</gene>
<sequence length="126" mass="13397">MEPDAFTSSPVVWLVTEDVHLIRADTITSIGVTGDQLTVWQGDRATTVVQAGLGAQFTTSHAGILAQRLAAAATTPPRDPAGIPFPVVYVWFQLDDAREPCWQIVVVGSSAHSDPPVPPFSVGMTD</sequence>
<evidence type="ECO:0000313" key="1">
    <source>
        <dbReference type="EMBL" id="NYD50482.1"/>
    </source>
</evidence>
<evidence type="ECO:0000313" key="2">
    <source>
        <dbReference type="Proteomes" id="UP000529783"/>
    </source>
</evidence>
<dbReference type="AlphaFoldDB" id="A0A7Y9JIJ9"/>
<dbReference type="RefSeq" id="WP_179847030.1">
    <property type="nucleotide sequence ID" value="NZ_JACCBA010000001.1"/>
</dbReference>
<accession>A0A7Y9JIJ9</accession>
<organism evidence="1 2">
    <name type="scientific">Actinomadura luteofluorescens</name>
    <dbReference type="NCBI Taxonomy" id="46163"/>
    <lineage>
        <taxon>Bacteria</taxon>
        <taxon>Bacillati</taxon>
        <taxon>Actinomycetota</taxon>
        <taxon>Actinomycetes</taxon>
        <taxon>Streptosporangiales</taxon>
        <taxon>Thermomonosporaceae</taxon>
        <taxon>Actinomadura</taxon>
    </lineage>
</organism>
<proteinExistence type="predicted"/>
<keyword evidence="2" id="KW-1185">Reference proteome</keyword>
<dbReference type="Proteomes" id="UP000529783">
    <property type="component" value="Unassembled WGS sequence"/>
</dbReference>
<name>A0A7Y9JIJ9_9ACTN</name>
<reference evidence="1 2" key="1">
    <citation type="submission" date="2020-07" db="EMBL/GenBank/DDBJ databases">
        <title>Sequencing the genomes of 1000 actinobacteria strains.</title>
        <authorList>
            <person name="Klenk H.-P."/>
        </authorList>
    </citation>
    <scope>NUCLEOTIDE SEQUENCE [LARGE SCALE GENOMIC DNA]</scope>
    <source>
        <strain evidence="1 2">DSM 40398</strain>
    </source>
</reference>
<dbReference type="EMBL" id="JACCBA010000001">
    <property type="protein sequence ID" value="NYD50482.1"/>
    <property type="molecule type" value="Genomic_DNA"/>
</dbReference>
<comment type="caution">
    <text evidence="1">The sequence shown here is derived from an EMBL/GenBank/DDBJ whole genome shotgun (WGS) entry which is preliminary data.</text>
</comment>